<name>A0A6J6KWB3_9ZZZZ</name>
<evidence type="ECO:0000313" key="2">
    <source>
        <dbReference type="EMBL" id="CAB4773897.1"/>
    </source>
</evidence>
<evidence type="ECO:0000313" key="1">
    <source>
        <dbReference type="EMBL" id="CAB4652524.1"/>
    </source>
</evidence>
<dbReference type="EMBL" id="CAFBOR010000146">
    <property type="protein sequence ID" value="CAB4993111.1"/>
    <property type="molecule type" value="Genomic_DNA"/>
</dbReference>
<proteinExistence type="predicted"/>
<evidence type="ECO:0000313" key="3">
    <source>
        <dbReference type="EMBL" id="CAB4993111.1"/>
    </source>
</evidence>
<gene>
    <name evidence="1" type="ORF">UFOPK2242_00494</name>
    <name evidence="2" type="ORF">UFOPK2925_00432</name>
    <name evidence="3" type="ORF">UFOPK3974_01045</name>
</gene>
<organism evidence="1">
    <name type="scientific">freshwater metagenome</name>
    <dbReference type="NCBI Taxonomy" id="449393"/>
    <lineage>
        <taxon>unclassified sequences</taxon>
        <taxon>metagenomes</taxon>
        <taxon>ecological metagenomes</taxon>
    </lineage>
</organism>
<dbReference type="EMBL" id="CAEZWM010000042">
    <property type="protein sequence ID" value="CAB4652524.1"/>
    <property type="molecule type" value="Genomic_DNA"/>
</dbReference>
<dbReference type="AlphaFoldDB" id="A0A6J6KWB3"/>
<dbReference type="EMBL" id="CAEZZU010000041">
    <property type="protein sequence ID" value="CAB4773897.1"/>
    <property type="molecule type" value="Genomic_DNA"/>
</dbReference>
<sequence length="111" mass="11630">MFAVYPKVASSGRVQKAVSNAPTPPMAADSPNDLSGRFAVAQITKAATTANIATTMWLMTVAARSKAGIHARVLRSSADAKAPRNTNARAIAIEKENSPASVLLRVPPMMP</sequence>
<protein>
    <submittedName>
        <fullName evidence="1">Unannotated protein</fullName>
    </submittedName>
</protein>
<reference evidence="1" key="1">
    <citation type="submission" date="2020-05" db="EMBL/GenBank/DDBJ databases">
        <authorList>
            <person name="Chiriac C."/>
            <person name="Salcher M."/>
            <person name="Ghai R."/>
            <person name="Kavagutti S V."/>
        </authorList>
    </citation>
    <scope>NUCLEOTIDE SEQUENCE</scope>
</reference>
<accession>A0A6J6KWB3</accession>